<keyword evidence="8" id="KW-1185">Reference proteome</keyword>
<keyword evidence="4" id="KW-0676">Redox-active center</keyword>
<keyword evidence="3" id="KW-1015">Disulfide bond</keyword>
<keyword evidence="2" id="KW-0201">Cytochrome c-type biogenesis</keyword>
<dbReference type="EMBL" id="JBHUPB010000015">
    <property type="protein sequence ID" value="MFD2970211.1"/>
    <property type="molecule type" value="Genomic_DNA"/>
</dbReference>
<dbReference type="SUPFAM" id="SSF52833">
    <property type="entry name" value="Thioredoxin-like"/>
    <property type="match status" value="1"/>
</dbReference>
<dbReference type="PANTHER" id="PTHR42852">
    <property type="entry name" value="THIOL:DISULFIDE INTERCHANGE PROTEIN DSBE"/>
    <property type="match status" value="1"/>
</dbReference>
<organism evidence="7 8">
    <name type="scientific">Sphingobacterium bambusae</name>
    <dbReference type="NCBI Taxonomy" id="662858"/>
    <lineage>
        <taxon>Bacteria</taxon>
        <taxon>Pseudomonadati</taxon>
        <taxon>Bacteroidota</taxon>
        <taxon>Sphingobacteriia</taxon>
        <taxon>Sphingobacteriales</taxon>
        <taxon>Sphingobacteriaceae</taxon>
        <taxon>Sphingobacterium</taxon>
    </lineage>
</organism>
<comment type="subcellular location">
    <subcellularLocation>
        <location evidence="1">Cell envelope</location>
    </subcellularLocation>
</comment>
<gene>
    <name evidence="7" type="ORF">ACFS7Y_22660</name>
</gene>
<sequence length="557" mass="64695">MKILKWYILSLCILSLHADPCKAQTIKETAEQFSTTETHRTGKIKALPTAITSWLEQELAKSKKQASIALQETNFFGSDTVKIVGYLRGYARSAGFSSGIIYYSNDLTNEDFPTTIRIQEDGRFETTLVIGYPKVLQLLINDQWIDMYAEPGQTVGLLLDWDDFLAASQQSDERYNFQHTKYLGATAAINEQLTSYKQAVIDYRKFLEERLTTTAEDFLQRTSTTWADERRRLDNFLVDKNFHPITTKLLYNKVDLTYCNLLFDFTFNRDYLATTNPDNEIVKRPITSAYYEFLQKIDLRDPTLMVSSEFSTLINRLEFSPLYARMEFQGEDTYKKIDSAFLIRSGYDELPFLYNVAKLRDLKSAYPYARTDSALHRLRDKFDQAVEHPYLQAENQRLHQQTIQKRIGYEVPDSYGGQVFKNIIAAHKGKVLVIDFWAQWCGPCRAGIENSLSVRQKLKDHPDLDFVFITDEQGTEKAFFDDYNAKNSMINSYRIKDDEYLALRELFHFNGIPRYILVDTDGKIRDENFASYNLSHQLVRYFPEKFKDLSAFLATAQ</sequence>
<comment type="caution">
    <text evidence="7">The sequence shown here is derived from an EMBL/GenBank/DDBJ whole genome shotgun (WGS) entry which is preliminary data.</text>
</comment>
<evidence type="ECO:0000256" key="5">
    <source>
        <dbReference type="SAM" id="SignalP"/>
    </source>
</evidence>
<evidence type="ECO:0000313" key="8">
    <source>
        <dbReference type="Proteomes" id="UP001597525"/>
    </source>
</evidence>
<feature type="signal peptide" evidence="5">
    <location>
        <begin position="1"/>
        <end position="23"/>
    </location>
</feature>
<evidence type="ECO:0000256" key="2">
    <source>
        <dbReference type="ARBA" id="ARBA00022748"/>
    </source>
</evidence>
<dbReference type="RefSeq" id="WP_320183692.1">
    <property type="nucleotide sequence ID" value="NZ_CP138332.1"/>
</dbReference>
<feature type="domain" description="Thioredoxin" evidence="6">
    <location>
        <begin position="400"/>
        <end position="557"/>
    </location>
</feature>
<dbReference type="PROSITE" id="PS51352">
    <property type="entry name" value="THIOREDOXIN_2"/>
    <property type="match status" value="1"/>
</dbReference>
<evidence type="ECO:0000256" key="4">
    <source>
        <dbReference type="ARBA" id="ARBA00023284"/>
    </source>
</evidence>
<dbReference type="Gene3D" id="3.40.30.10">
    <property type="entry name" value="Glutaredoxin"/>
    <property type="match status" value="1"/>
</dbReference>
<dbReference type="Proteomes" id="UP001597525">
    <property type="component" value="Unassembled WGS sequence"/>
</dbReference>
<accession>A0ABW6BQI9</accession>
<dbReference type="InterPro" id="IPR013766">
    <property type="entry name" value="Thioredoxin_domain"/>
</dbReference>
<evidence type="ECO:0000256" key="1">
    <source>
        <dbReference type="ARBA" id="ARBA00004196"/>
    </source>
</evidence>
<feature type="chain" id="PRO_5047423790" evidence="5">
    <location>
        <begin position="24"/>
        <end position="557"/>
    </location>
</feature>
<evidence type="ECO:0000256" key="3">
    <source>
        <dbReference type="ARBA" id="ARBA00023157"/>
    </source>
</evidence>
<name>A0ABW6BQI9_9SPHI</name>
<evidence type="ECO:0000313" key="7">
    <source>
        <dbReference type="EMBL" id="MFD2970211.1"/>
    </source>
</evidence>
<dbReference type="PANTHER" id="PTHR42852:SF6">
    <property type="entry name" value="THIOL:DISULFIDE INTERCHANGE PROTEIN DSBE"/>
    <property type="match status" value="1"/>
</dbReference>
<protein>
    <submittedName>
        <fullName evidence="7">TlpA family protein disulfide reductase</fullName>
    </submittedName>
</protein>
<dbReference type="InterPro" id="IPR012336">
    <property type="entry name" value="Thioredoxin-like_fold"/>
</dbReference>
<reference evidence="8" key="1">
    <citation type="journal article" date="2019" name="Int. J. Syst. Evol. Microbiol.">
        <title>The Global Catalogue of Microorganisms (GCM) 10K type strain sequencing project: providing services to taxonomists for standard genome sequencing and annotation.</title>
        <authorList>
            <consortium name="The Broad Institute Genomics Platform"/>
            <consortium name="The Broad Institute Genome Sequencing Center for Infectious Disease"/>
            <person name="Wu L."/>
            <person name="Ma J."/>
        </authorList>
    </citation>
    <scope>NUCLEOTIDE SEQUENCE [LARGE SCALE GENOMIC DNA]</scope>
    <source>
        <strain evidence="8">KCTC 22814</strain>
    </source>
</reference>
<evidence type="ECO:0000259" key="6">
    <source>
        <dbReference type="PROSITE" id="PS51352"/>
    </source>
</evidence>
<dbReference type="InterPro" id="IPR036249">
    <property type="entry name" value="Thioredoxin-like_sf"/>
</dbReference>
<dbReference type="InterPro" id="IPR050553">
    <property type="entry name" value="Thioredoxin_ResA/DsbE_sf"/>
</dbReference>
<proteinExistence type="predicted"/>
<dbReference type="Pfam" id="PF13905">
    <property type="entry name" value="Thioredoxin_8"/>
    <property type="match status" value="1"/>
</dbReference>
<dbReference type="CDD" id="cd02966">
    <property type="entry name" value="TlpA_like_family"/>
    <property type="match status" value="1"/>
</dbReference>
<keyword evidence="5" id="KW-0732">Signal</keyword>